<dbReference type="GO" id="GO:0016757">
    <property type="term" value="F:glycosyltransferase activity"/>
    <property type="evidence" value="ECO:0007669"/>
    <property type="project" value="UniProtKB-KW"/>
</dbReference>
<comment type="caution">
    <text evidence="3">The sequence shown here is derived from an EMBL/GenBank/DDBJ whole genome shotgun (WGS) entry which is preliminary data.</text>
</comment>
<dbReference type="Proteomes" id="UP001172743">
    <property type="component" value="Unassembled WGS sequence"/>
</dbReference>
<dbReference type="CDD" id="cd00761">
    <property type="entry name" value="Glyco_tranf_GTA_type"/>
    <property type="match status" value="1"/>
</dbReference>
<dbReference type="InterPro" id="IPR019734">
    <property type="entry name" value="TPR_rpt"/>
</dbReference>
<dbReference type="PROSITE" id="PS50005">
    <property type="entry name" value="TPR"/>
    <property type="match status" value="1"/>
</dbReference>
<dbReference type="SUPFAM" id="SSF53448">
    <property type="entry name" value="Nucleotide-diphospho-sugar transferases"/>
    <property type="match status" value="1"/>
</dbReference>
<keyword evidence="1" id="KW-0802">TPR repeat</keyword>
<keyword evidence="3" id="KW-0328">Glycosyltransferase</keyword>
<dbReference type="PANTHER" id="PTHR43685">
    <property type="entry name" value="GLYCOSYLTRANSFERASE"/>
    <property type="match status" value="1"/>
</dbReference>
<protein>
    <submittedName>
        <fullName evidence="3">Glycosyltransferase</fullName>
        <ecNumber evidence="3">2.4.-.-</ecNumber>
    </submittedName>
</protein>
<dbReference type="PANTHER" id="PTHR43685:SF2">
    <property type="entry name" value="GLYCOSYLTRANSFERASE 2-LIKE DOMAIN-CONTAINING PROTEIN"/>
    <property type="match status" value="1"/>
</dbReference>
<keyword evidence="3" id="KW-0808">Transferase</keyword>
<dbReference type="InterPro" id="IPR001173">
    <property type="entry name" value="Glyco_trans_2-like"/>
</dbReference>
<name>A0ABT8GLQ3_9BACL</name>
<evidence type="ECO:0000313" key="4">
    <source>
        <dbReference type="Proteomes" id="UP001172743"/>
    </source>
</evidence>
<sequence>MNISAVIPLYNAEKYIKETLDSLMAQTFPLDEILVVDDCGKDNSAKVVEQYSAQHPIVRLIRQPKNQGGSAARNKGLKEARNNWVLMMDSDDTIHPDLLKLQIKKLKEYTRVNPGVVAIHPAYIQMDADGNIIEKSEYRGQQLPYEETFGSLLVRNYIITPSGLLLNRNAALKIGGYKTNFFVSEDAEFILRLSREGTFVYLDEPYVYFRRHPMSITSDLKKASQAGKAILDVYLIDEVRDAVFRRNYPKEKNVLDFITLLFQFNEFDKGFELLSEMESDEEYEVSKLFLMSLYYLETNLYNEAKSHIVRLLELNDTHGAALNNIGVLFALNGDKEKAKEYFNRALILYPGYMDATNNLKELRNSHPTYRYTKRELRKNLLRYS</sequence>
<dbReference type="RefSeq" id="WP_301136316.1">
    <property type="nucleotide sequence ID" value="NZ_JAUHTQ010000001.1"/>
</dbReference>
<dbReference type="Pfam" id="PF00515">
    <property type="entry name" value="TPR_1"/>
    <property type="match status" value="1"/>
</dbReference>
<reference evidence="3" key="1">
    <citation type="submission" date="2023-07" db="EMBL/GenBank/DDBJ databases">
        <title>Ureibacillus sp. isolated from freshwater well.</title>
        <authorList>
            <person name="Kirdat K."/>
            <person name="Bhatt A."/>
            <person name="Teware R."/>
            <person name="Bhavsar Y."/>
            <person name="Yadav A."/>
        </authorList>
    </citation>
    <scope>NUCLEOTIDE SEQUENCE</scope>
    <source>
        <strain evidence="3">BA0131</strain>
    </source>
</reference>
<gene>
    <name evidence="3" type="ORF">QYB95_01545</name>
</gene>
<accession>A0ABT8GLQ3</accession>
<dbReference type="InterPro" id="IPR029044">
    <property type="entry name" value="Nucleotide-diphossugar_trans"/>
</dbReference>
<dbReference type="SMART" id="SM00028">
    <property type="entry name" value="TPR"/>
    <property type="match status" value="2"/>
</dbReference>
<evidence type="ECO:0000313" key="3">
    <source>
        <dbReference type="EMBL" id="MDN4492211.1"/>
    </source>
</evidence>
<dbReference type="SUPFAM" id="SSF48452">
    <property type="entry name" value="TPR-like"/>
    <property type="match status" value="1"/>
</dbReference>
<dbReference type="Gene3D" id="3.90.550.10">
    <property type="entry name" value="Spore Coat Polysaccharide Biosynthesis Protein SpsA, Chain A"/>
    <property type="match status" value="1"/>
</dbReference>
<dbReference type="EC" id="2.4.-.-" evidence="3"/>
<proteinExistence type="predicted"/>
<dbReference type="Gene3D" id="1.25.40.10">
    <property type="entry name" value="Tetratricopeptide repeat domain"/>
    <property type="match status" value="1"/>
</dbReference>
<dbReference type="InterPro" id="IPR050834">
    <property type="entry name" value="Glycosyltransf_2"/>
</dbReference>
<organism evidence="3 4">
    <name type="scientific">Ureibacillus aquaedulcis</name>
    <dbReference type="NCBI Taxonomy" id="3058421"/>
    <lineage>
        <taxon>Bacteria</taxon>
        <taxon>Bacillati</taxon>
        <taxon>Bacillota</taxon>
        <taxon>Bacilli</taxon>
        <taxon>Bacillales</taxon>
        <taxon>Caryophanaceae</taxon>
        <taxon>Ureibacillus</taxon>
    </lineage>
</organism>
<keyword evidence="4" id="KW-1185">Reference proteome</keyword>
<dbReference type="InterPro" id="IPR011990">
    <property type="entry name" value="TPR-like_helical_dom_sf"/>
</dbReference>
<evidence type="ECO:0000259" key="2">
    <source>
        <dbReference type="Pfam" id="PF00535"/>
    </source>
</evidence>
<feature type="domain" description="Glycosyltransferase 2-like" evidence="2">
    <location>
        <begin position="4"/>
        <end position="116"/>
    </location>
</feature>
<evidence type="ECO:0000256" key="1">
    <source>
        <dbReference type="PROSITE-ProRule" id="PRU00339"/>
    </source>
</evidence>
<dbReference type="Pfam" id="PF00535">
    <property type="entry name" value="Glycos_transf_2"/>
    <property type="match status" value="1"/>
</dbReference>
<dbReference type="EMBL" id="JAUHTQ010000001">
    <property type="protein sequence ID" value="MDN4492211.1"/>
    <property type="molecule type" value="Genomic_DNA"/>
</dbReference>
<feature type="repeat" description="TPR" evidence="1">
    <location>
        <begin position="319"/>
        <end position="352"/>
    </location>
</feature>